<proteinExistence type="predicted"/>
<keyword evidence="2" id="KW-1185">Reference proteome</keyword>
<dbReference type="AlphaFoldDB" id="A0A2Z7CCF2"/>
<accession>A0A2Z7CCF2</accession>
<protein>
    <submittedName>
        <fullName evidence="1">Uncharacterized protein</fullName>
    </submittedName>
</protein>
<name>A0A2Z7CCF2_9LAMI</name>
<sequence>MMRRRAVKSAVGLVVDDVIGDIIIFIRWFERAVARINRRKRSDVVEKTIQSQATVDSVATKDFQSQCLCIQTQEDKSIIVEEDSGEAIDEPDASNSSIQSRAYMNQLLLRIQSQENRRKIFSRQRHQQKMNPVILGTKKMMNSSRICPAVGSQYNDSAVGLVFMEWAAGLAMETSKVESAVRNGGEAKLNQLEHDEPAETMNQLQALKSEVNVAIQEAKKMRKLELERRSSAGSYSGIESAESFNQQLVLGTKKTIISSYICPAVGSQYIDSAVGLVFMESAVGLSLETSKVESAVRNQVEAKLNQLEHDEPAETMNQLQALKSEVNQLLAFRRKRSDVVEKTIQSQATVDSVATKDFQSQCLCIQTQEDKSIIVEEDSGEAIDEPDASNSSIQSRAYMNQLLLRIQSQENRRKIFSRQRHQQKMNPVVE</sequence>
<reference evidence="1 2" key="1">
    <citation type="journal article" date="2015" name="Proc. Natl. Acad. Sci. U.S.A.">
        <title>The resurrection genome of Boea hygrometrica: A blueprint for survival of dehydration.</title>
        <authorList>
            <person name="Xiao L."/>
            <person name="Yang G."/>
            <person name="Zhang L."/>
            <person name="Yang X."/>
            <person name="Zhao S."/>
            <person name="Ji Z."/>
            <person name="Zhou Q."/>
            <person name="Hu M."/>
            <person name="Wang Y."/>
            <person name="Chen M."/>
            <person name="Xu Y."/>
            <person name="Jin H."/>
            <person name="Xiao X."/>
            <person name="Hu G."/>
            <person name="Bao F."/>
            <person name="Hu Y."/>
            <person name="Wan P."/>
            <person name="Li L."/>
            <person name="Deng X."/>
            <person name="Kuang T."/>
            <person name="Xiang C."/>
            <person name="Zhu J.K."/>
            <person name="Oliver M.J."/>
            <person name="He Y."/>
        </authorList>
    </citation>
    <scope>NUCLEOTIDE SEQUENCE [LARGE SCALE GENOMIC DNA]</scope>
    <source>
        <strain evidence="2">cv. XS01</strain>
    </source>
</reference>
<evidence type="ECO:0000313" key="2">
    <source>
        <dbReference type="Proteomes" id="UP000250235"/>
    </source>
</evidence>
<dbReference type="Proteomes" id="UP000250235">
    <property type="component" value="Unassembled WGS sequence"/>
</dbReference>
<dbReference type="EMBL" id="KQ996719">
    <property type="protein sequence ID" value="KZV44588.1"/>
    <property type="molecule type" value="Genomic_DNA"/>
</dbReference>
<evidence type="ECO:0000313" key="1">
    <source>
        <dbReference type="EMBL" id="KZV44588.1"/>
    </source>
</evidence>
<gene>
    <name evidence="1" type="ORF">F511_43601</name>
</gene>
<organism evidence="1 2">
    <name type="scientific">Dorcoceras hygrometricum</name>
    <dbReference type="NCBI Taxonomy" id="472368"/>
    <lineage>
        <taxon>Eukaryota</taxon>
        <taxon>Viridiplantae</taxon>
        <taxon>Streptophyta</taxon>
        <taxon>Embryophyta</taxon>
        <taxon>Tracheophyta</taxon>
        <taxon>Spermatophyta</taxon>
        <taxon>Magnoliopsida</taxon>
        <taxon>eudicotyledons</taxon>
        <taxon>Gunneridae</taxon>
        <taxon>Pentapetalae</taxon>
        <taxon>asterids</taxon>
        <taxon>lamiids</taxon>
        <taxon>Lamiales</taxon>
        <taxon>Gesneriaceae</taxon>
        <taxon>Didymocarpoideae</taxon>
        <taxon>Trichosporeae</taxon>
        <taxon>Loxocarpinae</taxon>
        <taxon>Dorcoceras</taxon>
    </lineage>
</organism>